<reference evidence="2" key="2">
    <citation type="submission" date="2018-02" db="UniProtKB">
        <authorList>
            <consortium name="EnsemblPlants"/>
        </authorList>
    </citation>
    <scope>IDENTIFICATION</scope>
    <source>
        <strain evidence="2">Williams 82</strain>
    </source>
</reference>
<dbReference type="PaxDb" id="3847-GLYMA03G24290.1"/>
<organism evidence="2">
    <name type="scientific">Glycine max</name>
    <name type="common">Soybean</name>
    <name type="synonym">Glycine hispida</name>
    <dbReference type="NCBI Taxonomy" id="3847"/>
    <lineage>
        <taxon>Eukaryota</taxon>
        <taxon>Viridiplantae</taxon>
        <taxon>Streptophyta</taxon>
        <taxon>Embryophyta</taxon>
        <taxon>Tracheophyta</taxon>
        <taxon>Spermatophyta</taxon>
        <taxon>Magnoliopsida</taxon>
        <taxon>eudicotyledons</taxon>
        <taxon>Gunneridae</taxon>
        <taxon>Pentapetalae</taxon>
        <taxon>rosids</taxon>
        <taxon>fabids</taxon>
        <taxon>Fabales</taxon>
        <taxon>Fabaceae</taxon>
        <taxon>Papilionoideae</taxon>
        <taxon>50 kb inversion clade</taxon>
        <taxon>NPAAA clade</taxon>
        <taxon>indigoferoid/millettioid clade</taxon>
        <taxon>Phaseoleae</taxon>
        <taxon>Glycine</taxon>
        <taxon>Glycine subgen. Soja</taxon>
    </lineage>
</organism>
<dbReference type="HOGENOM" id="CLU_3110274_0_0_1"/>
<dbReference type="EnsemblPlants" id="KRH66356">
    <property type="protein sequence ID" value="KRH66356"/>
    <property type="gene ID" value="GLYMA_03G100900"/>
</dbReference>
<dbReference type="AlphaFoldDB" id="K7KE55"/>
<dbReference type="InParanoid" id="K7KE55"/>
<evidence type="ECO:0000313" key="2">
    <source>
        <dbReference type="EnsemblPlants" id="KRH66356"/>
    </source>
</evidence>
<evidence type="ECO:0000313" key="3">
    <source>
        <dbReference type="Proteomes" id="UP000008827"/>
    </source>
</evidence>
<dbReference type="Gramene" id="KRH66356">
    <property type="protein sequence ID" value="KRH66356"/>
    <property type="gene ID" value="GLYMA_03G100900"/>
</dbReference>
<dbReference type="Proteomes" id="UP000008827">
    <property type="component" value="Chromosome 3"/>
</dbReference>
<proteinExistence type="predicted"/>
<name>K7KE55_SOYBN</name>
<reference evidence="1" key="3">
    <citation type="submission" date="2018-07" db="EMBL/GenBank/DDBJ databases">
        <title>WGS assembly of Glycine max.</title>
        <authorList>
            <person name="Schmutz J."/>
            <person name="Cannon S."/>
            <person name="Schlueter J."/>
            <person name="Ma J."/>
            <person name="Mitros T."/>
            <person name="Nelson W."/>
            <person name="Hyten D."/>
            <person name="Song Q."/>
            <person name="Thelen J."/>
            <person name="Cheng J."/>
            <person name="Xu D."/>
            <person name="Hellsten U."/>
            <person name="May G."/>
            <person name="Yu Y."/>
            <person name="Sakurai T."/>
            <person name="Umezawa T."/>
            <person name="Bhattacharyya M."/>
            <person name="Sandhu D."/>
            <person name="Valliyodan B."/>
            <person name="Lindquist E."/>
            <person name="Peto M."/>
            <person name="Grant D."/>
            <person name="Shu S."/>
            <person name="Goodstein D."/>
            <person name="Barry K."/>
            <person name="Futrell-Griggs M."/>
            <person name="Abernathy B."/>
            <person name="Du J."/>
            <person name="Tian Z."/>
            <person name="Zhu L."/>
            <person name="Gill N."/>
            <person name="Joshi T."/>
            <person name="Libault M."/>
            <person name="Sethuraman A."/>
            <person name="Zhang X."/>
            <person name="Shinozaki K."/>
            <person name="Nguyen H."/>
            <person name="Wing R."/>
            <person name="Cregan P."/>
            <person name="Specht J."/>
            <person name="Grimwood J."/>
            <person name="Rokhsar D."/>
            <person name="Stacey G."/>
            <person name="Shoemaker R."/>
            <person name="Jackson S."/>
        </authorList>
    </citation>
    <scope>NUCLEOTIDE SEQUENCE</scope>
    <source>
        <tissue evidence="1">Callus</tissue>
    </source>
</reference>
<sequence>MKATNFHMFGKSYHTNQAHCSLSRRACTSSQLLNIHVLMPYHFIHFPNKLR</sequence>
<gene>
    <name evidence="1" type="ORF">GLYMA_03G100900</name>
</gene>
<accession>K7KE55</accession>
<protein>
    <submittedName>
        <fullName evidence="1 2">Uncharacterized protein</fullName>
    </submittedName>
</protein>
<keyword evidence="3" id="KW-1185">Reference proteome</keyword>
<dbReference type="EMBL" id="CM000836">
    <property type="protein sequence ID" value="KRH66356.1"/>
    <property type="molecule type" value="Genomic_DNA"/>
</dbReference>
<evidence type="ECO:0000313" key="1">
    <source>
        <dbReference type="EMBL" id="KRH66356.1"/>
    </source>
</evidence>
<reference evidence="1 2" key="1">
    <citation type="journal article" date="2010" name="Nature">
        <title>Genome sequence of the palaeopolyploid soybean.</title>
        <authorList>
            <person name="Schmutz J."/>
            <person name="Cannon S.B."/>
            <person name="Schlueter J."/>
            <person name="Ma J."/>
            <person name="Mitros T."/>
            <person name="Nelson W."/>
            <person name="Hyten D.L."/>
            <person name="Song Q."/>
            <person name="Thelen J.J."/>
            <person name="Cheng J."/>
            <person name="Xu D."/>
            <person name="Hellsten U."/>
            <person name="May G.D."/>
            <person name="Yu Y."/>
            <person name="Sakurai T."/>
            <person name="Umezawa T."/>
            <person name="Bhattacharyya M.K."/>
            <person name="Sandhu D."/>
            <person name="Valliyodan B."/>
            <person name="Lindquist E."/>
            <person name="Peto M."/>
            <person name="Grant D."/>
            <person name="Shu S."/>
            <person name="Goodstein D."/>
            <person name="Barry K."/>
            <person name="Futrell-Griggs M."/>
            <person name="Abernathy B."/>
            <person name="Du J."/>
            <person name="Tian Z."/>
            <person name="Zhu L."/>
            <person name="Gill N."/>
            <person name="Joshi T."/>
            <person name="Libault M."/>
            <person name="Sethuraman A."/>
            <person name="Zhang X.-C."/>
            <person name="Shinozaki K."/>
            <person name="Nguyen H.T."/>
            <person name="Wing R.A."/>
            <person name="Cregan P."/>
            <person name="Specht J."/>
            <person name="Grimwood J."/>
            <person name="Rokhsar D."/>
            <person name="Stacey G."/>
            <person name="Shoemaker R.C."/>
            <person name="Jackson S.A."/>
        </authorList>
    </citation>
    <scope>NUCLEOTIDE SEQUENCE [LARGE SCALE GENOMIC DNA]</scope>
    <source>
        <strain evidence="2">cv. Williams 82</strain>
        <tissue evidence="1">Callus</tissue>
    </source>
</reference>